<feature type="region of interest" description="Disordered" evidence="1">
    <location>
        <begin position="257"/>
        <end position="280"/>
    </location>
</feature>
<reference evidence="3" key="1">
    <citation type="journal article" date="2014" name="Front. Microbiol.">
        <title>High frequency of phylogenetically diverse reductive dehalogenase-homologous genes in deep subseafloor sedimentary metagenomes.</title>
        <authorList>
            <person name="Kawai M."/>
            <person name="Futagami T."/>
            <person name="Toyoda A."/>
            <person name="Takaki Y."/>
            <person name="Nishi S."/>
            <person name="Hori S."/>
            <person name="Arai W."/>
            <person name="Tsubouchi T."/>
            <person name="Morono Y."/>
            <person name="Uchiyama I."/>
            <person name="Ito T."/>
            <person name="Fujiyama A."/>
            <person name="Inagaki F."/>
            <person name="Takami H."/>
        </authorList>
    </citation>
    <scope>NUCLEOTIDE SEQUENCE</scope>
    <source>
        <strain evidence="3">Expedition CK06-06</strain>
    </source>
</reference>
<gene>
    <name evidence="3" type="ORF">S01H1_27690</name>
</gene>
<evidence type="ECO:0000313" key="3">
    <source>
        <dbReference type="EMBL" id="GAF91798.1"/>
    </source>
</evidence>
<evidence type="ECO:0000256" key="2">
    <source>
        <dbReference type="SAM" id="Phobius"/>
    </source>
</evidence>
<keyword evidence="2" id="KW-0472">Membrane</keyword>
<feature type="transmembrane region" description="Helical" evidence="2">
    <location>
        <begin position="30"/>
        <end position="51"/>
    </location>
</feature>
<sequence>TVGLGAHKRSTLTRIRHVLGISSSPGQSRWWLAGALTLVAVLTIGFGLSIFSHSAIAQGSKTEPKQEGYATTSPDTTSPPTISAWAAKATKLAPDDVKRANPDIKVTTTLVLDLADGSHILGEPGFTSISLRTPFDKIEIPLKHLQLVRPHEDNKTAFVHLRNGNRLTGALDIENPLKLKTLMGRVSEDLQHIRSAGVLQRITLSEKLKEALVLYYPFDEPAQKVSKTTAPITKPPDPRPRFFVSWRFGQQRKVRKLEGMVKDQSGKGNHGGNYGAKYTP</sequence>
<evidence type="ECO:0000256" key="1">
    <source>
        <dbReference type="SAM" id="MobiDB-lite"/>
    </source>
</evidence>
<keyword evidence="2" id="KW-1133">Transmembrane helix</keyword>
<name>X0TE28_9ZZZZ</name>
<accession>X0TE28</accession>
<protein>
    <submittedName>
        <fullName evidence="3">Uncharacterized protein</fullName>
    </submittedName>
</protein>
<proteinExistence type="predicted"/>
<feature type="non-terminal residue" evidence="3">
    <location>
        <position position="1"/>
    </location>
</feature>
<feature type="non-terminal residue" evidence="3">
    <location>
        <position position="280"/>
    </location>
</feature>
<dbReference type="EMBL" id="BARS01016883">
    <property type="protein sequence ID" value="GAF91798.1"/>
    <property type="molecule type" value="Genomic_DNA"/>
</dbReference>
<dbReference type="AlphaFoldDB" id="X0TE28"/>
<keyword evidence="2" id="KW-0812">Transmembrane</keyword>
<comment type="caution">
    <text evidence="3">The sequence shown here is derived from an EMBL/GenBank/DDBJ whole genome shotgun (WGS) entry which is preliminary data.</text>
</comment>
<organism evidence="3">
    <name type="scientific">marine sediment metagenome</name>
    <dbReference type="NCBI Taxonomy" id="412755"/>
    <lineage>
        <taxon>unclassified sequences</taxon>
        <taxon>metagenomes</taxon>
        <taxon>ecological metagenomes</taxon>
    </lineage>
</organism>